<dbReference type="EMBL" id="NCKW01016862">
    <property type="protein sequence ID" value="POM60494.1"/>
    <property type="molecule type" value="Genomic_DNA"/>
</dbReference>
<feature type="region of interest" description="Disordered" evidence="2">
    <location>
        <begin position="137"/>
        <end position="169"/>
    </location>
</feature>
<proteinExistence type="predicted"/>
<evidence type="ECO:0000313" key="5">
    <source>
        <dbReference type="Proteomes" id="UP000237271"/>
    </source>
</evidence>
<evidence type="ECO:0000313" key="4">
    <source>
        <dbReference type="EMBL" id="POM60494.1"/>
    </source>
</evidence>
<dbReference type="PROSITE" id="PS50175">
    <property type="entry name" value="ASP_PROT_RETROV"/>
    <property type="match status" value="1"/>
</dbReference>
<dbReference type="InterPro" id="IPR021109">
    <property type="entry name" value="Peptidase_aspartic_dom_sf"/>
</dbReference>
<dbReference type="InterPro" id="IPR032567">
    <property type="entry name" value="RTL1-rel"/>
</dbReference>
<dbReference type="InterPro" id="IPR001995">
    <property type="entry name" value="Peptidase_A2_cat"/>
</dbReference>
<dbReference type="PANTHER" id="PTHR15503">
    <property type="entry name" value="LDOC1 RELATED"/>
    <property type="match status" value="1"/>
</dbReference>
<protein>
    <recommendedName>
        <fullName evidence="3">Peptidase A2 domain-containing protein</fullName>
    </recommendedName>
</protein>
<evidence type="ECO:0000259" key="3">
    <source>
        <dbReference type="PROSITE" id="PS50175"/>
    </source>
</evidence>
<sequence length="367" mass="40712">MPTYHGHPHESVDVFIIRAKLFMQGKCIDFTNPQNGPRVVAMLAANFRDGAASWYHAKQSRLRAELRKCKQRGSVDDYVKDFRRLMAQIHGMHALDRVDHFGEGLKSETKKEVMYLRCSTLAEAIATAQAYERTHFGSDRSRHPTNLLSGRGTVAPRTPDGPTPMDISAMDSRQIDKNTCRERNLCFYCKENGHRIASCPRKWCGSADVSGVSVEPATQKSPLSTEPSSIEIMELSTVSAGPSIPFIKTVYIADKPFRMLIDSGASHCILKDGSLNTSQMPVIQVSARGFDGGAQQRLVPTCELTINCDSVVSCVPFIFWPMTYEYDGILGRPWLGQCNPVIDWTNHTIAFPSTGSVTDAPLVHSEK</sequence>
<dbReference type="Proteomes" id="UP000237271">
    <property type="component" value="Unassembled WGS sequence"/>
</dbReference>
<organism evidence="4 5">
    <name type="scientific">Phytophthora palmivora</name>
    <dbReference type="NCBI Taxonomy" id="4796"/>
    <lineage>
        <taxon>Eukaryota</taxon>
        <taxon>Sar</taxon>
        <taxon>Stramenopiles</taxon>
        <taxon>Oomycota</taxon>
        <taxon>Peronosporomycetes</taxon>
        <taxon>Peronosporales</taxon>
        <taxon>Peronosporaceae</taxon>
        <taxon>Phytophthora</taxon>
    </lineage>
</organism>
<dbReference type="AlphaFoldDB" id="A0A2P4X4L4"/>
<dbReference type="SUPFAM" id="SSF57756">
    <property type="entry name" value="Retrovirus zinc finger-like domains"/>
    <property type="match status" value="1"/>
</dbReference>
<dbReference type="Pfam" id="PF08284">
    <property type="entry name" value="RVP_2"/>
    <property type="match status" value="1"/>
</dbReference>
<dbReference type="Gene3D" id="2.40.70.10">
    <property type="entry name" value="Acid Proteases"/>
    <property type="match status" value="1"/>
</dbReference>
<evidence type="ECO:0000256" key="2">
    <source>
        <dbReference type="SAM" id="MobiDB-lite"/>
    </source>
</evidence>
<keyword evidence="1" id="KW-0378">Hydrolase</keyword>
<name>A0A2P4X4L4_9STRA</name>
<dbReference type="OrthoDB" id="165129at2759"/>
<dbReference type="GO" id="GO:0003676">
    <property type="term" value="F:nucleic acid binding"/>
    <property type="evidence" value="ECO:0007669"/>
    <property type="project" value="InterPro"/>
</dbReference>
<dbReference type="InterPro" id="IPR001969">
    <property type="entry name" value="Aspartic_peptidase_AS"/>
</dbReference>
<gene>
    <name evidence="4" type="ORF">PHPALM_30651</name>
</gene>
<dbReference type="CDD" id="cd00303">
    <property type="entry name" value="retropepsin_like"/>
    <property type="match status" value="1"/>
</dbReference>
<evidence type="ECO:0000256" key="1">
    <source>
        <dbReference type="ARBA" id="ARBA00022801"/>
    </source>
</evidence>
<dbReference type="InterPro" id="IPR036875">
    <property type="entry name" value="Znf_CCHC_sf"/>
</dbReference>
<keyword evidence="5" id="KW-1185">Reference proteome</keyword>
<comment type="caution">
    <text evidence="4">The sequence shown here is derived from an EMBL/GenBank/DDBJ whole genome shotgun (WGS) entry which is preliminary data.</text>
</comment>
<dbReference type="GO" id="GO:0006508">
    <property type="term" value="P:proteolysis"/>
    <property type="evidence" value="ECO:0007669"/>
    <property type="project" value="InterPro"/>
</dbReference>
<dbReference type="PANTHER" id="PTHR15503:SF22">
    <property type="entry name" value="TRANSPOSON TY3-I GAG POLYPROTEIN"/>
    <property type="match status" value="1"/>
</dbReference>
<accession>A0A2P4X4L4</accession>
<dbReference type="GO" id="GO:0004190">
    <property type="term" value="F:aspartic-type endopeptidase activity"/>
    <property type="evidence" value="ECO:0007669"/>
    <property type="project" value="InterPro"/>
</dbReference>
<dbReference type="SUPFAM" id="SSF50630">
    <property type="entry name" value="Acid proteases"/>
    <property type="match status" value="1"/>
</dbReference>
<dbReference type="GO" id="GO:0008270">
    <property type="term" value="F:zinc ion binding"/>
    <property type="evidence" value="ECO:0007669"/>
    <property type="project" value="InterPro"/>
</dbReference>
<reference evidence="4 5" key="1">
    <citation type="journal article" date="2017" name="Genome Biol. Evol.">
        <title>Phytophthora megakarya and P. palmivora, closely related causal agents of cacao black pod rot, underwent increases in genome sizes and gene numbers by different mechanisms.</title>
        <authorList>
            <person name="Ali S.S."/>
            <person name="Shao J."/>
            <person name="Lary D.J."/>
            <person name="Kronmiller B."/>
            <person name="Shen D."/>
            <person name="Strem M.D."/>
            <person name="Amoako-Attah I."/>
            <person name="Akrofi A.Y."/>
            <person name="Begoude B.A."/>
            <person name="Ten Hoopen G.M."/>
            <person name="Coulibaly K."/>
            <person name="Kebe B.I."/>
            <person name="Melnick R.L."/>
            <person name="Guiltinan M.J."/>
            <person name="Tyler B.M."/>
            <person name="Meinhardt L.W."/>
            <person name="Bailey B.A."/>
        </authorList>
    </citation>
    <scope>NUCLEOTIDE SEQUENCE [LARGE SCALE GENOMIC DNA]</scope>
    <source>
        <strain evidence="5">sbr112.9</strain>
    </source>
</reference>
<dbReference type="PROSITE" id="PS00141">
    <property type="entry name" value="ASP_PROTEASE"/>
    <property type="match status" value="1"/>
</dbReference>
<dbReference type="Pfam" id="PF03732">
    <property type="entry name" value="Retrotrans_gag"/>
    <property type="match status" value="1"/>
</dbReference>
<feature type="domain" description="Peptidase A2" evidence="3">
    <location>
        <begin position="257"/>
        <end position="334"/>
    </location>
</feature>
<dbReference type="InterPro" id="IPR005162">
    <property type="entry name" value="Retrotrans_gag_dom"/>
</dbReference>